<dbReference type="Pfam" id="PF23282">
    <property type="entry name" value="WHD_ROQ1"/>
    <property type="match status" value="1"/>
</dbReference>
<dbReference type="FunFam" id="3.40.50.10140:FF:000007">
    <property type="entry name" value="Disease resistance protein (TIR-NBS-LRR class)"/>
    <property type="match status" value="1"/>
</dbReference>
<keyword evidence="4" id="KW-0520">NAD</keyword>
<dbReference type="Gene3D" id="1.10.8.430">
    <property type="entry name" value="Helical domain of apoptotic protease-activating factors"/>
    <property type="match status" value="1"/>
</dbReference>
<evidence type="ECO:0000256" key="1">
    <source>
        <dbReference type="ARBA" id="ARBA00022614"/>
    </source>
</evidence>
<proteinExistence type="predicted"/>
<dbReference type="Pfam" id="PF01582">
    <property type="entry name" value="TIR"/>
    <property type="match status" value="1"/>
</dbReference>
<dbReference type="SUPFAM" id="SSF46785">
    <property type="entry name" value="Winged helix' DNA-binding domain"/>
    <property type="match status" value="1"/>
</dbReference>
<dbReference type="SUPFAM" id="SSF52200">
    <property type="entry name" value="Toll/Interleukin receptor TIR domain"/>
    <property type="match status" value="1"/>
</dbReference>
<accession>A0AAE1MK42</accession>
<organism evidence="6 7">
    <name type="scientific">Acacia crassicarpa</name>
    <name type="common">northern wattle</name>
    <dbReference type="NCBI Taxonomy" id="499986"/>
    <lineage>
        <taxon>Eukaryota</taxon>
        <taxon>Viridiplantae</taxon>
        <taxon>Streptophyta</taxon>
        <taxon>Embryophyta</taxon>
        <taxon>Tracheophyta</taxon>
        <taxon>Spermatophyta</taxon>
        <taxon>Magnoliopsida</taxon>
        <taxon>eudicotyledons</taxon>
        <taxon>Gunneridae</taxon>
        <taxon>Pentapetalae</taxon>
        <taxon>rosids</taxon>
        <taxon>fabids</taxon>
        <taxon>Fabales</taxon>
        <taxon>Fabaceae</taxon>
        <taxon>Caesalpinioideae</taxon>
        <taxon>mimosoid clade</taxon>
        <taxon>Acacieae</taxon>
        <taxon>Acacia</taxon>
    </lineage>
</organism>
<dbReference type="PANTHER" id="PTHR11017:SF512">
    <property type="entry name" value="ADP-RIBOSYL CYCLASE_CYCLIC ADP-RIBOSE HYDROLASE"/>
    <property type="match status" value="1"/>
</dbReference>
<dbReference type="GO" id="GO:0006952">
    <property type="term" value="P:defense response"/>
    <property type="evidence" value="ECO:0007669"/>
    <property type="project" value="UniProtKB-KW"/>
</dbReference>
<evidence type="ECO:0000313" key="7">
    <source>
        <dbReference type="Proteomes" id="UP001293593"/>
    </source>
</evidence>
<sequence>MGAAASSSSSSKKYDVFISFRGDDTRKTFTSHLHTSLCLKGIETFIDYELPKGGGISQSLEEAIQNSSICVVVFSGRYATSKWCLNELLEILRCKQEQGQLVVPIFYQVDPSDVRHQRGAYAEAFAQHLKKNPDNVDEWRKALFETANLAGWHSCNCRDEAELIQNIVSDIIKKLNHEPPRSVLADIVGIEENLDHIELLLEGYSTIGIWGMSGIGKTTMARVVYTKLCSQFDSCCFLENLREKQVKHGLEYIRDQLFNELSKDTSLERLSRKKVFIVLDDVSNTSQLDYLKREAPPLGPGSKVIITSINKHVLDGRVDKIHKAMALSYHDSLKLFNLKAFHENGYKSEYKELVERAIAYAQGVPLVLTILGSFLHSKTVKEWESALRKVEMSSHQDIHPVLKVSYDGLDDEEKEIFLDIASFFKGESRESVIAVLDGCGFHTSIGLRNLMDKALISIDDYHNIQMHDLIQSMAFKIVCQQYKNPEGRSRLWNPDEIYDVLKRNLGTNAIEGICLDLSRIGDLQLSVDAFRKMTKLRILKFCSLGQKRPAVVNLPSGLESFSNSLSYLRWDNFPSNTLPLPFCTEKLVKLCMPNSHLEKLWDGI</sequence>
<protein>
    <recommendedName>
        <fullName evidence="5">TIR domain-containing protein</fullName>
    </recommendedName>
</protein>
<gene>
    <name evidence="6" type="ORF">QN277_019516</name>
</gene>
<evidence type="ECO:0000256" key="3">
    <source>
        <dbReference type="ARBA" id="ARBA00022821"/>
    </source>
</evidence>
<keyword evidence="2" id="KW-0677">Repeat</keyword>
<evidence type="ECO:0000259" key="5">
    <source>
        <dbReference type="PROSITE" id="PS50104"/>
    </source>
</evidence>
<reference evidence="6" key="1">
    <citation type="submission" date="2023-10" db="EMBL/GenBank/DDBJ databases">
        <title>Chromosome-level genome of the transformable northern wattle, Acacia crassicarpa.</title>
        <authorList>
            <person name="Massaro I."/>
            <person name="Sinha N.R."/>
            <person name="Poethig S."/>
            <person name="Leichty A.R."/>
        </authorList>
    </citation>
    <scope>NUCLEOTIDE SEQUENCE</scope>
    <source>
        <strain evidence="6">Acra3RX</strain>
        <tissue evidence="6">Leaf</tissue>
    </source>
</reference>
<evidence type="ECO:0000313" key="6">
    <source>
        <dbReference type="EMBL" id="KAK4270742.1"/>
    </source>
</evidence>
<dbReference type="GO" id="GO:0043531">
    <property type="term" value="F:ADP binding"/>
    <property type="evidence" value="ECO:0007669"/>
    <property type="project" value="InterPro"/>
</dbReference>
<dbReference type="EMBL" id="JAWXYG010000005">
    <property type="protein sequence ID" value="KAK4270742.1"/>
    <property type="molecule type" value="Genomic_DNA"/>
</dbReference>
<dbReference type="InterPro" id="IPR027417">
    <property type="entry name" value="P-loop_NTPase"/>
</dbReference>
<dbReference type="SMART" id="SM00255">
    <property type="entry name" value="TIR"/>
    <property type="match status" value="1"/>
</dbReference>
<dbReference type="Pfam" id="PF00931">
    <property type="entry name" value="NB-ARC"/>
    <property type="match status" value="1"/>
</dbReference>
<dbReference type="InterPro" id="IPR042197">
    <property type="entry name" value="Apaf_helical"/>
</dbReference>
<dbReference type="Pfam" id="PF07725">
    <property type="entry name" value="LRR_3"/>
    <property type="match status" value="1"/>
</dbReference>
<dbReference type="Gene3D" id="3.40.50.300">
    <property type="entry name" value="P-loop containing nucleotide triphosphate hydrolases"/>
    <property type="match status" value="1"/>
</dbReference>
<dbReference type="InterPro" id="IPR036390">
    <property type="entry name" value="WH_DNA-bd_sf"/>
</dbReference>
<evidence type="ECO:0000256" key="2">
    <source>
        <dbReference type="ARBA" id="ARBA00022737"/>
    </source>
</evidence>
<name>A0AAE1MK42_9FABA</name>
<dbReference type="AlphaFoldDB" id="A0AAE1MK42"/>
<dbReference type="InterPro" id="IPR035897">
    <property type="entry name" value="Toll_tir_struct_dom_sf"/>
</dbReference>
<dbReference type="InterPro" id="IPR058192">
    <property type="entry name" value="WHD_ROQ1-like"/>
</dbReference>
<dbReference type="Gene3D" id="3.40.50.10140">
    <property type="entry name" value="Toll/interleukin-1 receptor homology (TIR) domain"/>
    <property type="match status" value="1"/>
</dbReference>
<dbReference type="PRINTS" id="PR00364">
    <property type="entry name" value="DISEASERSIST"/>
</dbReference>
<keyword evidence="3" id="KW-0611">Plant defense</keyword>
<dbReference type="PROSITE" id="PS50104">
    <property type="entry name" value="TIR"/>
    <property type="match status" value="1"/>
</dbReference>
<dbReference type="InterPro" id="IPR000157">
    <property type="entry name" value="TIR_dom"/>
</dbReference>
<dbReference type="SUPFAM" id="SSF52540">
    <property type="entry name" value="P-loop containing nucleoside triphosphate hydrolases"/>
    <property type="match status" value="1"/>
</dbReference>
<dbReference type="GO" id="GO:0007165">
    <property type="term" value="P:signal transduction"/>
    <property type="evidence" value="ECO:0007669"/>
    <property type="project" value="InterPro"/>
</dbReference>
<comment type="caution">
    <text evidence="6">The sequence shown here is derived from an EMBL/GenBank/DDBJ whole genome shotgun (WGS) entry which is preliminary data.</text>
</comment>
<dbReference type="InterPro" id="IPR044974">
    <property type="entry name" value="Disease_R_plants"/>
</dbReference>
<dbReference type="PANTHER" id="PTHR11017">
    <property type="entry name" value="LEUCINE-RICH REPEAT-CONTAINING PROTEIN"/>
    <property type="match status" value="1"/>
</dbReference>
<keyword evidence="1" id="KW-0433">Leucine-rich repeat</keyword>
<dbReference type="InterPro" id="IPR002182">
    <property type="entry name" value="NB-ARC"/>
</dbReference>
<evidence type="ECO:0000256" key="4">
    <source>
        <dbReference type="ARBA" id="ARBA00023027"/>
    </source>
</evidence>
<keyword evidence="7" id="KW-1185">Reference proteome</keyword>
<dbReference type="Proteomes" id="UP001293593">
    <property type="component" value="Unassembled WGS sequence"/>
</dbReference>
<dbReference type="InterPro" id="IPR011713">
    <property type="entry name" value="Leu-rich_rpt_3"/>
</dbReference>
<feature type="domain" description="TIR" evidence="5">
    <location>
        <begin position="12"/>
        <end position="175"/>
    </location>
</feature>